<name>A0A820HZC9_9BILA</name>
<comment type="caution">
    <text evidence="2">The sequence shown here is derived from an EMBL/GenBank/DDBJ whole genome shotgun (WGS) entry which is preliminary data.</text>
</comment>
<gene>
    <name evidence="2" type="ORF">OKA104_LOCUS46299</name>
</gene>
<dbReference type="Gene3D" id="1.10.1380.10">
    <property type="entry name" value="Neutral endopeptidase , domain2"/>
    <property type="match status" value="1"/>
</dbReference>
<dbReference type="Pfam" id="PF05649">
    <property type="entry name" value="Peptidase_M13_N"/>
    <property type="match status" value="1"/>
</dbReference>
<dbReference type="EMBL" id="CAJOAY010016612">
    <property type="protein sequence ID" value="CAF4302839.1"/>
    <property type="molecule type" value="Genomic_DNA"/>
</dbReference>
<protein>
    <recommendedName>
        <fullName evidence="1">Peptidase M13 N-terminal domain-containing protein</fullName>
    </recommendedName>
</protein>
<reference evidence="2" key="1">
    <citation type="submission" date="2021-02" db="EMBL/GenBank/DDBJ databases">
        <authorList>
            <person name="Nowell W R."/>
        </authorList>
    </citation>
    <scope>NUCLEOTIDE SEQUENCE</scope>
</reference>
<feature type="non-terminal residue" evidence="2">
    <location>
        <position position="77"/>
    </location>
</feature>
<feature type="non-terminal residue" evidence="2">
    <location>
        <position position="1"/>
    </location>
</feature>
<proteinExistence type="predicted"/>
<dbReference type="Proteomes" id="UP000663881">
    <property type="component" value="Unassembled WGS sequence"/>
</dbReference>
<organism evidence="2 3">
    <name type="scientific">Adineta steineri</name>
    <dbReference type="NCBI Taxonomy" id="433720"/>
    <lineage>
        <taxon>Eukaryota</taxon>
        <taxon>Metazoa</taxon>
        <taxon>Spiralia</taxon>
        <taxon>Gnathifera</taxon>
        <taxon>Rotifera</taxon>
        <taxon>Eurotatoria</taxon>
        <taxon>Bdelloidea</taxon>
        <taxon>Adinetida</taxon>
        <taxon>Adinetidae</taxon>
        <taxon>Adineta</taxon>
    </lineage>
</organism>
<dbReference type="SUPFAM" id="SSF55486">
    <property type="entry name" value="Metalloproteases ('zincins'), catalytic domain"/>
    <property type="match status" value="1"/>
</dbReference>
<dbReference type="AlphaFoldDB" id="A0A820HZC9"/>
<sequence>STWNNIHIDQPHLGLDSRDYYIDLKTDEKSIERNQKIRETYKKVGSDILQLLGFDKNDSIRCMNDIIQFETELAIVS</sequence>
<evidence type="ECO:0000313" key="2">
    <source>
        <dbReference type="EMBL" id="CAF4302839.1"/>
    </source>
</evidence>
<accession>A0A820HZC9</accession>
<dbReference type="InterPro" id="IPR042089">
    <property type="entry name" value="Peptidase_M13_dom_2"/>
</dbReference>
<evidence type="ECO:0000259" key="1">
    <source>
        <dbReference type="Pfam" id="PF05649"/>
    </source>
</evidence>
<dbReference type="GO" id="GO:0006508">
    <property type="term" value="P:proteolysis"/>
    <property type="evidence" value="ECO:0007669"/>
    <property type="project" value="InterPro"/>
</dbReference>
<dbReference type="InterPro" id="IPR008753">
    <property type="entry name" value="Peptidase_M13_N"/>
</dbReference>
<feature type="domain" description="Peptidase M13 N-terminal" evidence="1">
    <location>
        <begin position="4"/>
        <end position="75"/>
    </location>
</feature>
<evidence type="ECO:0000313" key="3">
    <source>
        <dbReference type="Proteomes" id="UP000663881"/>
    </source>
</evidence>